<dbReference type="GO" id="GO:0005975">
    <property type="term" value="P:carbohydrate metabolic process"/>
    <property type="evidence" value="ECO:0007669"/>
    <property type="project" value="InterPro"/>
</dbReference>
<dbReference type="EMBL" id="CP009509">
    <property type="protein sequence ID" value="AKB39124.1"/>
    <property type="molecule type" value="Genomic_DNA"/>
</dbReference>
<dbReference type="AlphaFoldDB" id="A0A0E3PU82"/>
<dbReference type="HOGENOM" id="CLU_057494_0_0_2"/>
<dbReference type="GeneID" id="24849726"/>
<dbReference type="Proteomes" id="UP000033058">
    <property type="component" value="Chromosome"/>
</dbReference>
<reference evidence="1 2" key="1">
    <citation type="submission" date="2014-07" db="EMBL/GenBank/DDBJ databases">
        <title>Methanogenic archaea and the global carbon cycle.</title>
        <authorList>
            <person name="Henriksen J.R."/>
            <person name="Luke J."/>
            <person name="Reinhart S."/>
            <person name="Benedict M.N."/>
            <person name="Youngblut N.D."/>
            <person name="Metcalf M.E."/>
            <person name="Whitaker R.J."/>
            <person name="Metcalf W.W."/>
        </authorList>
    </citation>
    <scope>NUCLEOTIDE SEQUENCE [LARGE SCALE GENOMIC DNA]</scope>
    <source>
        <strain evidence="1 2">WWM610</strain>
    </source>
</reference>
<dbReference type="SUPFAM" id="SSF48208">
    <property type="entry name" value="Six-hairpin glycosidases"/>
    <property type="match status" value="1"/>
</dbReference>
<evidence type="ECO:0008006" key="3">
    <source>
        <dbReference type="Google" id="ProtNLM"/>
    </source>
</evidence>
<protein>
    <recommendedName>
        <fullName evidence="3">Delta-aminolevulinic acid dehydratase</fullName>
    </recommendedName>
</protein>
<gene>
    <name evidence="1" type="ORF">MSMAW_0133</name>
</gene>
<evidence type="ECO:0000313" key="2">
    <source>
        <dbReference type="Proteomes" id="UP000033058"/>
    </source>
</evidence>
<organism evidence="1 2">
    <name type="scientific">Methanosarcina mazei WWM610</name>
    <dbReference type="NCBI Taxonomy" id="1434117"/>
    <lineage>
        <taxon>Archaea</taxon>
        <taxon>Methanobacteriati</taxon>
        <taxon>Methanobacteriota</taxon>
        <taxon>Stenosarchaea group</taxon>
        <taxon>Methanomicrobia</taxon>
        <taxon>Methanosarcinales</taxon>
        <taxon>Methanosarcinaceae</taxon>
        <taxon>Methanosarcina</taxon>
    </lineage>
</organism>
<evidence type="ECO:0000313" key="1">
    <source>
        <dbReference type="EMBL" id="AKB39124.1"/>
    </source>
</evidence>
<dbReference type="PATRIC" id="fig|1434117.4.peg.155"/>
<accession>A0A0E3PU82</accession>
<proteinExistence type="predicted"/>
<dbReference type="RefSeq" id="WP_048052899.1">
    <property type="nucleotide sequence ID" value="NZ_CP009509.1"/>
</dbReference>
<name>A0A0E3PU82_METMZ</name>
<sequence length="401" mass="46721">MTSEKVVWDSIESLHRWVKVQDYYGWDPYDALNSKLTLKLCVGSPYLEILATQFNKYSIVNFRPLLRVKKGIDVKGMSLFAQAYSKMYTLTNDENYKDELLNCMLFLKEKSLASTYGHDCWAGHYYNFRNADKSILSPNIPDVITTSNVIKAAVESYLILKRDDFLEMARSGYEFFISSLLHKSQDGYFYLKYDSLSDSKIVINASAEGLSAICKLMCLFDDNNMKETAHNLADFLINSQNIDGSWIYSKYNNGKIRVQLDFHQGFIIDSLLEYLPFADSSQKEKLNLSIQNGSKFYKEKQFFEDGRCHFRYPREYPIDIHNQAQGIITFSKLGSFNEKFLDFSTKITVWTISNMQNNNGYFYYQEHKIFRNKIPHMRWGQAWMMIALATYLSQLRGDSNV</sequence>
<dbReference type="InterPro" id="IPR008928">
    <property type="entry name" value="6-hairpin_glycosidase_sf"/>
</dbReference>